<feature type="transmembrane region" description="Helical" evidence="8">
    <location>
        <begin position="129"/>
        <end position="148"/>
    </location>
</feature>
<evidence type="ECO:0000256" key="4">
    <source>
        <dbReference type="ARBA" id="ARBA00022741"/>
    </source>
</evidence>
<dbReference type="Gene3D" id="3.40.50.300">
    <property type="entry name" value="P-loop containing nucleotide triphosphate hydrolases"/>
    <property type="match status" value="1"/>
</dbReference>
<dbReference type="PROSITE" id="PS50893">
    <property type="entry name" value="ABC_TRANSPORTER_2"/>
    <property type="match status" value="1"/>
</dbReference>
<keyword evidence="3 8" id="KW-0812">Transmembrane</keyword>
<keyword evidence="5 11" id="KW-0067">ATP-binding</keyword>
<dbReference type="SUPFAM" id="SSF52540">
    <property type="entry name" value="P-loop containing nucleoside triphosphate hydrolases"/>
    <property type="match status" value="1"/>
</dbReference>
<accession>A0ABX4H6H5</accession>
<dbReference type="InterPro" id="IPR017871">
    <property type="entry name" value="ABC_transporter-like_CS"/>
</dbReference>
<evidence type="ECO:0000256" key="6">
    <source>
        <dbReference type="ARBA" id="ARBA00022989"/>
    </source>
</evidence>
<feature type="domain" description="ABC transmembrane type-1" evidence="10">
    <location>
        <begin position="12"/>
        <end position="298"/>
    </location>
</feature>
<proteinExistence type="inferred from homology"/>
<dbReference type="Proteomes" id="UP000217033">
    <property type="component" value="Unassembled WGS sequence"/>
</dbReference>
<evidence type="ECO:0000256" key="8">
    <source>
        <dbReference type="SAM" id="Phobius"/>
    </source>
</evidence>
<feature type="transmembrane region" description="Helical" evidence="8">
    <location>
        <begin position="269"/>
        <end position="290"/>
    </location>
</feature>
<dbReference type="PROSITE" id="PS50929">
    <property type="entry name" value="ABC_TM1F"/>
    <property type="match status" value="1"/>
</dbReference>
<evidence type="ECO:0000256" key="3">
    <source>
        <dbReference type="ARBA" id="ARBA00022692"/>
    </source>
</evidence>
<dbReference type="EMBL" id="NQMN01000001">
    <property type="protein sequence ID" value="PAF55510.1"/>
    <property type="molecule type" value="Genomic_DNA"/>
</dbReference>
<dbReference type="Pfam" id="PF00005">
    <property type="entry name" value="ABC_tran"/>
    <property type="match status" value="1"/>
</dbReference>
<comment type="caution">
    <text evidence="11">The sequence shown here is derived from an EMBL/GenBank/DDBJ whole genome shotgun (WGS) entry which is preliminary data.</text>
</comment>
<organism evidence="11 12">
    <name type="scientific">Mycoplasmopsis agassizii</name>
    <dbReference type="NCBI Taxonomy" id="33922"/>
    <lineage>
        <taxon>Bacteria</taxon>
        <taxon>Bacillati</taxon>
        <taxon>Mycoplasmatota</taxon>
        <taxon>Mycoplasmoidales</taxon>
        <taxon>Metamycoplasmataceae</taxon>
        <taxon>Mycoplasmopsis</taxon>
    </lineage>
</organism>
<evidence type="ECO:0000256" key="2">
    <source>
        <dbReference type="ARBA" id="ARBA00005417"/>
    </source>
</evidence>
<comment type="subcellular location">
    <subcellularLocation>
        <location evidence="1">Cell membrane</location>
        <topology evidence="1">Multi-pass membrane protein</topology>
    </subcellularLocation>
</comment>
<feature type="domain" description="ABC transporter" evidence="9">
    <location>
        <begin position="324"/>
        <end position="521"/>
    </location>
</feature>
<keyword evidence="12" id="KW-1185">Reference proteome</keyword>
<dbReference type="InterPro" id="IPR003593">
    <property type="entry name" value="AAA+_ATPase"/>
</dbReference>
<gene>
    <name evidence="11" type="ORF">CJF60_02420</name>
</gene>
<evidence type="ECO:0000259" key="10">
    <source>
        <dbReference type="PROSITE" id="PS50929"/>
    </source>
</evidence>
<evidence type="ECO:0000256" key="5">
    <source>
        <dbReference type="ARBA" id="ARBA00022840"/>
    </source>
</evidence>
<dbReference type="InterPro" id="IPR011527">
    <property type="entry name" value="ABC1_TM_dom"/>
</dbReference>
<keyword evidence="4" id="KW-0547">Nucleotide-binding</keyword>
<evidence type="ECO:0000256" key="1">
    <source>
        <dbReference type="ARBA" id="ARBA00004651"/>
    </source>
</evidence>
<comment type="similarity">
    <text evidence="2">Belongs to the ABC transporter superfamily.</text>
</comment>
<dbReference type="RefSeq" id="WP_084232349.1">
    <property type="nucleotide sequence ID" value="NZ_FWXE01000006.1"/>
</dbReference>
<dbReference type="PROSITE" id="PS00211">
    <property type="entry name" value="ABC_TRANSPORTER_1"/>
    <property type="match status" value="1"/>
</dbReference>
<feature type="transmembrane region" description="Helical" evidence="8">
    <location>
        <begin position="234"/>
        <end position="263"/>
    </location>
</feature>
<keyword evidence="7 8" id="KW-0472">Membrane</keyword>
<dbReference type="PANTHER" id="PTHR24221:SF654">
    <property type="entry name" value="ATP-BINDING CASSETTE SUB-FAMILY B MEMBER 6"/>
    <property type="match status" value="1"/>
</dbReference>
<feature type="transmembrane region" description="Helical" evidence="8">
    <location>
        <begin position="154"/>
        <end position="171"/>
    </location>
</feature>
<protein>
    <submittedName>
        <fullName evidence="11">ABC transporter ATP-binding protein</fullName>
    </submittedName>
</protein>
<dbReference type="GO" id="GO:0005524">
    <property type="term" value="F:ATP binding"/>
    <property type="evidence" value="ECO:0007669"/>
    <property type="project" value="UniProtKB-KW"/>
</dbReference>
<feature type="transmembrane region" description="Helical" evidence="8">
    <location>
        <begin position="52"/>
        <end position="72"/>
    </location>
</feature>
<keyword evidence="6 8" id="KW-1133">Transmembrane helix</keyword>
<name>A0ABX4H6H5_9BACT</name>
<dbReference type="Pfam" id="PF00664">
    <property type="entry name" value="ABC_membrane"/>
    <property type="match status" value="1"/>
</dbReference>
<dbReference type="SUPFAM" id="SSF90123">
    <property type="entry name" value="ABC transporter transmembrane region"/>
    <property type="match status" value="1"/>
</dbReference>
<evidence type="ECO:0000256" key="7">
    <source>
        <dbReference type="ARBA" id="ARBA00023136"/>
    </source>
</evidence>
<evidence type="ECO:0000259" key="9">
    <source>
        <dbReference type="PROSITE" id="PS50893"/>
    </source>
</evidence>
<dbReference type="Gene3D" id="1.20.1560.10">
    <property type="entry name" value="ABC transporter type 1, transmembrane domain"/>
    <property type="match status" value="1"/>
</dbReference>
<dbReference type="InterPro" id="IPR027417">
    <property type="entry name" value="P-loop_NTPase"/>
</dbReference>
<feature type="transmembrane region" description="Helical" evidence="8">
    <location>
        <begin position="9"/>
        <end position="32"/>
    </location>
</feature>
<dbReference type="InterPro" id="IPR036640">
    <property type="entry name" value="ABC1_TM_sf"/>
</dbReference>
<dbReference type="PANTHER" id="PTHR24221">
    <property type="entry name" value="ATP-BINDING CASSETTE SUB-FAMILY B"/>
    <property type="match status" value="1"/>
</dbReference>
<dbReference type="InterPro" id="IPR003439">
    <property type="entry name" value="ABC_transporter-like_ATP-bd"/>
</dbReference>
<dbReference type="InterPro" id="IPR039421">
    <property type="entry name" value="Type_1_exporter"/>
</dbReference>
<sequence length="522" mass="60395">MKYFLKNKLIFFLLIMAIIINAATSPLVLYFAGKIAQTYIFSNSELVDPAIATINIILFFIILFVNTVSILCRRYFRIILLRKSTFQLREDVSKGITKISLKKLGEKLELSSLYTNNIDQVYNSYLDQFIYLLFYSALFISTLVVVSIIWIHLLWISLIIVILGFLVNRISKKYTERGYLLEQKSESEYVRDAGKSFNSYKTFWLTNKRSFFIEYLSKIFVVYKKKSYKSINNLMVMIAILNITIFIIQFSTLVASVLVFYYIPGQLEAGFLISIIGLSGTLIASFSILIRSGISYRSSRILLKKFEIESELISSEFHEEIQNINVTNLTFNNNEKPVFSKNNFAFEKNKKYLIKGASGSGKSLLIKFILGINENEESNIFINNKNIKNISKDDYIRKISYLTNKAFLFNDNILNNIILEKELDQNKLKNLCNILEISDDLLNTKNMEKLSSGEKQKVAFARELYKNNKILIADEAFSNLDKKVKIKLNDFLTNQKELTLFVIAHHLDDEIERGFDEIIELS</sequence>
<reference evidence="11" key="1">
    <citation type="submission" date="2017-08" db="EMBL/GenBank/DDBJ databases">
        <authorList>
            <person name="Alvarez-Ponce D."/>
            <person name="Weitzman C.L."/>
            <person name="Tillett R.L."/>
            <person name="Sandmeier F.C."/>
            <person name="Tracy C.R."/>
        </authorList>
    </citation>
    <scope>NUCLEOTIDE SEQUENCE [LARGE SCALE GENOMIC DNA]</scope>
    <source>
        <strain evidence="11">PS6</strain>
    </source>
</reference>
<evidence type="ECO:0000313" key="11">
    <source>
        <dbReference type="EMBL" id="PAF55510.1"/>
    </source>
</evidence>
<dbReference type="SMART" id="SM00382">
    <property type="entry name" value="AAA"/>
    <property type="match status" value="1"/>
</dbReference>
<evidence type="ECO:0000313" key="12">
    <source>
        <dbReference type="Proteomes" id="UP000217033"/>
    </source>
</evidence>